<dbReference type="GO" id="GO:0017101">
    <property type="term" value="C:aminoacyl-tRNA synthetase multienzyme complex"/>
    <property type="evidence" value="ECO:0007669"/>
    <property type="project" value="InterPro"/>
</dbReference>
<keyword evidence="2" id="KW-0648">Protein biosynthesis</keyword>
<dbReference type="GO" id="GO:0005737">
    <property type="term" value="C:cytoplasm"/>
    <property type="evidence" value="ECO:0007669"/>
    <property type="project" value="TreeGrafter"/>
</dbReference>
<dbReference type="GO" id="GO:0043517">
    <property type="term" value="P:positive regulation of DNA damage response, signal transduction by p53 class mediator"/>
    <property type="evidence" value="ECO:0007669"/>
    <property type="project" value="InterPro"/>
</dbReference>
<protein>
    <submittedName>
        <fullName evidence="2">Eukaryotic translation elongation factor 1 epsilon-1</fullName>
    </submittedName>
</protein>
<dbReference type="PROSITE" id="PS50405">
    <property type="entry name" value="GST_CTER"/>
    <property type="match status" value="1"/>
</dbReference>
<name>A0AAV4EVI6_9GAST</name>
<evidence type="ECO:0000259" key="1">
    <source>
        <dbReference type="PROSITE" id="PS50405"/>
    </source>
</evidence>
<proteinExistence type="predicted"/>
<evidence type="ECO:0000313" key="2">
    <source>
        <dbReference type="EMBL" id="GFR64511.1"/>
    </source>
</evidence>
<sequence length="170" mass="19590">MALPDQATQDYLTATFKSSLKSPTKIPVLDLGGGKSVSGVCSIAKHLQRTSKDFTGLNLEERMEVEQWIEYASATVKFVDSESERLVLKELNNWLKDKAFFVANKLTVADVIMFYNLYSAFAERLTFQEKELFIHLSRWFHNVQQDNKVRQSLQHLTFLRTPVYDGVRVH</sequence>
<dbReference type="EMBL" id="BMAT01003899">
    <property type="protein sequence ID" value="GFR64511.1"/>
    <property type="molecule type" value="Genomic_DNA"/>
</dbReference>
<dbReference type="Pfam" id="PF21972">
    <property type="entry name" value="Arc1p_N_like"/>
    <property type="match status" value="1"/>
</dbReference>
<keyword evidence="3" id="KW-1185">Reference proteome</keyword>
<dbReference type="PANTHER" id="PTHR44490">
    <property type="entry name" value="EUKARYOTIC TRANSLATION ELONGATION FACTOR 1 EPSILON-1"/>
    <property type="match status" value="1"/>
</dbReference>
<evidence type="ECO:0000313" key="3">
    <source>
        <dbReference type="Proteomes" id="UP000762676"/>
    </source>
</evidence>
<gene>
    <name evidence="2" type="ORF">ElyMa_001924600</name>
</gene>
<dbReference type="AlphaFoldDB" id="A0AAV4EVI6"/>
<feature type="domain" description="GST C-terminal" evidence="1">
    <location>
        <begin position="41"/>
        <end position="163"/>
    </location>
</feature>
<dbReference type="InterPro" id="IPR053836">
    <property type="entry name" value="Arc1-like_N"/>
</dbReference>
<keyword evidence="2" id="KW-0251">Elongation factor</keyword>
<dbReference type="InterPro" id="IPR010987">
    <property type="entry name" value="Glutathione-S-Trfase_C-like"/>
</dbReference>
<dbReference type="InterPro" id="IPR042450">
    <property type="entry name" value="EEF1E1"/>
</dbReference>
<dbReference type="GO" id="GO:0005634">
    <property type="term" value="C:nucleus"/>
    <property type="evidence" value="ECO:0007669"/>
    <property type="project" value="TreeGrafter"/>
</dbReference>
<reference evidence="2 3" key="1">
    <citation type="journal article" date="2021" name="Elife">
        <title>Chloroplast acquisition without the gene transfer in kleptoplastic sea slugs, Plakobranchus ocellatus.</title>
        <authorList>
            <person name="Maeda T."/>
            <person name="Takahashi S."/>
            <person name="Yoshida T."/>
            <person name="Shimamura S."/>
            <person name="Takaki Y."/>
            <person name="Nagai Y."/>
            <person name="Toyoda A."/>
            <person name="Suzuki Y."/>
            <person name="Arimoto A."/>
            <person name="Ishii H."/>
            <person name="Satoh N."/>
            <person name="Nishiyama T."/>
            <person name="Hasebe M."/>
            <person name="Maruyama T."/>
            <person name="Minagawa J."/>
            <person name="Obokata J."/>
            <person name="Shigenobu S."/>
        </authorList>
    </citation>
    <scope>NUCLEOTIDE SEQUENCE [LARGE SCALE GENOMIC DNA]</scope>
</reference>
<dbReference type="Proteomes" id="UP000762676">
    <property type="component" value="Unassembled WGS sequence"/>
</dbReference>
<comment type="caution">
    <text evidence="2">The sequence shown here is derived from an EMBL/GenBank/DDBJ whole genome shotgun (WGS) entry which is preliminary data.</text>
</comment>
<dbReference type="SUPFAM" id="SSF47616">
    <property type="entry name" value="GST C-terminal domain-like"/>
    <property type="match status" value="1"/>
</dbReference>
<organism evidence="2 3">
    <name type="scientific">Elysia marginata</name>
    <dbReference type="NCBI Taxonomy" id="1093978"/>
    <lineage>
        <taxon>Eukaryota</taxon>
        <taxon>Metazoa</taxon>
        <taxon>Spiralia</taxon>
        <taxon>Lophotrochozoa</taxon>
        <taxon>Mollusca</taxon>
        <taxon>Gastropoda</taxon>
        <taxon>Heterobranchia</taxon>
        <taxon>Euthyneura</taxon>
        <taxon>Panpulmonata</taxon>
        <taxon>Sacoglossa</taxon>
        <taxon>Placobranchoidea</taxon>
        <taxon>Plakobranchidae</taxon>
        <taxon>Elysia</taxon>
    </lineage>
</organism>
<dbReference type="GO" id="GO:0003746">
    <property type="term" value="F:translation elongation factor activity"/>
    <property type="evidence" value="ECO:0007669"/>
    <property type="project" value="UniProtKB-KW"/>
</dbReference>
<dbReference type="PANTHER" id="PTHR44490:SF1">
    <property type="entry name" value="EUKARYOTIC TRANSLATION ELONGATION FACTOR 1 EPSILON-1"/>
    <property type="match status" value="1"/>
</dbReference>
<accession>A0AAV4EVI6</accession>
<dbReference type="Gene3D" id="1.20.1050.130">
    <property type="match status" value="1"/>
</dbReference>
<dbReference type="InterPro" id="IPR036282">
    <property type="entry name" value="Glutathione-S-Trfase_C_sf"/>
</dbReference>